<name>A0A0E3T7S3_9CAUD</name>
<evidence type="ECO:0000313" key="2">
    <source>
        <dbReference type="Proteomes" id="UP000033020"/>
    </source>
</evidence>
<accession>A0A0E3T7S3</accession>
<dbReference type="Pfam" id="PF05069">
    <property type="entry name" value="Phage_tail_S"/>
    <property type="match status" value="1"/>
</dbReference>
<reference evidence="1 2" key="1">
    <citation type="journal article" date="2015" name="Sci. Rep.">
        <title>Bacteriophages of wastewater foaming-associated filamentous Gordonia reduce host levels in raw activated sludge.</title>
        <authorList>
            <person name="Liu M."/>
            <person name="Gill J.J."/>
            <person name="Young R."/>
            <person name="Summer E.J."/>
        </authorList>
    </citation>
    <scope>NUCLEOTIDE SEQUENCE [LARGE SCALE GENOMIC DNA]</scope>
</reference>
<sequence length="162" mass="17766">MTAAGVKIIKNNVDDVILKLNARLSEGFLYGMLATSHAYLKGRSVNMFKTETGPDGSKWAPLAESTVSWRESLGYGGEHPINRRSGFMEASVTRAKPDIFGTSDHMEMHFPSATAPQGQLAIEYAQAAGQMKGPARPFVGMTQKDVAWILTLMETSIFRKLK</sequence>
<dbReference type="InterPro" id="IPR006522">
    <property type="entry name" value="Phage_virion_morphogenesis"/>
</dbReference>
<organism evidence="1 2">
    <name type="scientific">Gordonia phage GordTnk2</name>
    <dbReference type="NCBI Taxonomy" id="1622192"/>
    <lineage>
        <taxon>Viruses</taxon>
        <taxon>Duplodnaviria</taxon>
        <taxon>Heunggongvirae</taxon>
        <taxon>Uroviricota</taxon>
        <taxon>Caudoviricetes</taxon>
        <taxon>Gordtnkvirus</taxon>
        <taxon>Gordtnkvirus gordtnk2</taxon>
    </lineage>
</organism>
<dbReference type="GeneID" id="26795058"/>
<keyword evidence="2" id="KW-1185">Reference proteome</keyword>
<dbReference type="KEGG" id="vg:26795058"/>
<protein>
    <submittedName>
        <fullName evidence="1">Morphogensis protein</fullName>
    </submittedName>
</protein>
<dbReference type="Proteomes" id="UP000033020">
    <property type="component" value="Segment"/>
</dbReference>
<dbReference type="RefSeq" id="YP_009223918.1">
    <property type="nucleotide sequence ID" value="NC_029074.1"/>
</dbReference>
<proteinExistence type="predicted"/>
<evidence type="ECO:0000313" key="1">
    <source>
        <dbReference type="EMBL" id="AKC02750.1"/>
    </source>
</evidence>
<dbReference type="EMBL" id="KP790008">
    <property type="protein sequence ID" value="AKC02750.1"/>
    <property type="molecule type" value="Genomic_DNA"/>
</dbReference>
<gene>
    <name evidence="1" type="ORF">GordTnk2_10</name>
</gene>